<evidence type="ECO:0000259" key="8">
    <source>
        <dbReference type="PROSITE" id="PS50850"/>
    </source>
</evidence>
<dbReference type="OrthoDB" id="5086884at2759"/>
<dbReference type="PANTHER" id="PTHR23506">
    <property type="entry name" value="GH10249P"/>
    <property type="match status" value="1"/>
</dbReference>
<accession>A0A3E2H3Q4</accession>
<dbReference type="Gene3D" id="1.20.1250.20">
    <property type="entry name" value="MFS general substrate transporter like domains"/>
    <property type="match status" value="2"/>
</dbReference>
<keyword evidence="3 7" id="KW-0812">Transmembrane</keyword>
<keyword evidence="4 7" id="KW-1133">Transmembrane helix</keyword>
<feature type="transmembrane region" description="Helical" evidence="7">
    <location>
        <begin position="234"/>
        <end position="254"/>
    </location>
</feature>
<feature type="transmembrane region" description="Helical" evidence="7">
    <location>
        <begin position="96"/>
        <end position="117"/>
    </location>
</feature>
<dbReference type="InterPro" id="IPR036259">
    <property type="entry name" value="MFS_trans_sf"/>
</dbReference>
<evidence type="ECO:0000256" key="6">
    <source>
        <dbReference type="SAM" id="MobiDB-lite"/>
    </source>
</evidence>
<gene>
    <name evidence="9" type="ORF">B7463_g8314</name>
</gene>
<dbReference type="GO" id="GO:0022857">
    <property type="term" value="F:transmembrane transporter activity"/>
    <property type="evidence" value="ECO:0007669"/>
    <property type="project" value="InterPro"/>
</dbReference>
<dbReference type="SUPFAM" id="SSF103473">
    <property type="entry name" value="MFS general substrate transporter"/>
    <property type="match status" value="1"/>
</dbReference>
<dbReference type="InterPro" id="IPR050930">
    <property type="entry name" value="MFS_Vesicular_Transporter"/>
</dbReference>
<dbReference type="AlphaFoldDB" id="A0A3E2H3Q4"/>
<dbReference type="PANTHER" id="PTHR23506:SF35">
    <property type="entry name" value="MAJOR FACILITATOR SUPERFAMILY (MFS) PROFILE DOMAIN-CONTAINING PROTEIN-RELATED"/>
    <property type="match status" value="1"/>
</dbReference>
<reference evidence="9 10" key="1">
    <citation type="submission" date="2018-05" db="EMBL/GenBank/DDBJ databases">
        <title>Draft genome sequence of Scytalidium lignicola DSM 105466, a ubiquitous saprotrophic fungus.</title>
        <authorList>
            <person name="Buettner E."/>
            <person name="Gebauer A.M."/>
            <person name="Hofrichter M."/>
            <person name="Liers C."/>
            <person name="Kellner H."/>
        </authorList>
    </citation>
    <scope>NUCLEOTIDE SEQUENCE [LARGE SCALE GENOMIC DNA]</scope>
    <source>
        <strain evidence="9 10">DSM 105466</strain>
    </source>
</reference>
<dbReference type="InterPro" id="IPR020846">
    <property type="entry name" value="MFS_dom"/>
</dbReference>
<evidence type="ECO:0000256" key="1">
    <source>
        <dbReference type="ARBA" id="ARBA00004141"/>
    </source>
</evidence>
<evidence type="ECO:0000256" key="3">
    <source>
        <dbReference type="ARBA" id="ARBA00022692"/>
    </source>
</evidence>
<feature type="transmembrane region" description="Helical" evidence="7">
    <location>
        <begin position="67"/>
        <end position="90"/>
    </location>
</feature>
<feature type="transmembrane region" description="Helical" evidence="7">
    <location>
        <begin position="28"/>
        <end position="55"/>
    </location>
</feature>
<keyword evidence="10" id="KW-1185">Reference proteome</keyword>
<feature type="transmembrane region" description="Helical" evidence="7">
    <location>
        <begin position="266"/>
        <end position="287"/>
    </location>
</feature>
<feature type="region of interest" description="Disordered" evidence="6">
    <location>
        <begin position="160"/>
        <end position="179"/>
    </location>
</feature>
<dbReference type="PROSITE" id="PS50850">
    <property type="entry name" value="MFS"/>
    <property type="match status" value="1"/>
</dbReference>
<feature type="non-terminal residue" evidence="9">
    <location>
        <position position="1"/>
    </location>
</feature>
<dbReference type="EMBL" id="NCSJ02000179">
    <property type="protein sequence ID" value="RFU28026.1"/>
    <property type="molecule type" value="Genomic_DNA"/>
</dbReference>
<feature type="transmembrane region" description="Helical" evidence="7">
    <location>
        <begin position="293"/>
        <end position="313"/>
    </location>
</feature>
<dbReference type="Pfam" id="PF07690">
    <property type="entry name" value="MFS_1"/>
    <property type="match status" value="1"/>
</dbReference>
<dbReference type="GO" id="GO:0016020">
    <property type="term" value="C:membrane"/>
    <property type="evidence" value="ECO:0007669"/>
    <property type="project" value="UniProtKB-SubCell"/>
</dbReference>
<evidence type="ECO:0000256" key="2">
    <source>
        <dbReference type="ARBA" id="ARBA00022448"/>
    </source>
</evidence>
<dbReference type="STRING" id="5539.A0A3E2H3Q4"/>
<protein>
    <recommendedName>
        <fullName evidence="8">Major facilitator superfamily (MFS) profile domain-containing protein</fullName>
    </recommendedName>
</protein>
<feature type="non-terminal residue" evidence="9">
    <location>
        <position position="395"/>
    </location>
</feature>
<evidence type="ECO:0000256" key="5">
    <source>
        <dbReference type="ARBA" id="ARBA00023136"/>
    </source>
</evidence>
<sequence length="395" mass="42880">MGVPLAVIQDFYHLHDHHHPVYRLIRYVAVWALFLGRILQGISGSAAWIVSFAILSDNVGAEHMGKVTGVAMSFITAGLVSGPMVAGTMLQLLGYWPTWCASLMVLLLGMIACLIMIEGGDGSLSRPDSVVSTTPVPSLPGLETAIVSSDGETSALLSSGHHSYHSIGTKSDSHTEETEKTTPSHRFYYIMFRDIRVLAGIVNTVIFSAIMSGFDSTLPLHLYRVFNWGSLPVGIMFLGLQIPSMFLGPVVGWYQDRAGLRNYTTVGWVLMAPLLWLLGIPGQSHFIWASLDIYGKALLIFCMIAIGSVSSLIRSAGSLQIMTVFHDLQLKNPKSFGDHGGSSKVFSITEVSFNLGMMLGPLLSGYLSEAVGYYYMNMTLGPTPTTGTNITFYGH</sequence>
<dbReference type="Proteomes" id="UP000258309">
    <property type="component" value="Unassembled WGS sequence"/>
</dbReference>
<dbReference type="InterPro" id="IPR011701">
    <property type="entry name" value="MFS"/>
</dbReference>
<comment type="subcellular location">
    <subcellularLocation>
        <location evidence="1">Membrane</location>
        <topology evidence="1">Multi-pass membrane protein</topology>
    </subcellularLocation>
</comment>
<comment type="caution">
    <text evidence="9">The sequence shown here is derived from an EMBL/GenBank/DDBJ whole genome shotgun (WGS) entry which is preliminary data.</text>
</comment>
<feature type="compositionally biased region" description="Polar residues" evidence="6">
    <location>
        <begin position="160"/>
        <end position="170"/>
    </location>
</feature>
<organism evidence="9 10">
    <name type="scientific">Scytalidium lignicola</name>
    <name type="common">Hyphomycete</name>
    <dbReference type="NCBI Taxonomy" id="5539"/>
    <lineage>
        <taxon>Eukaryota</taxon>
        <taxon>Fungi</taxon>
        <taxon>Dikarya</taxon>
        <taxon>Ascomycota</taxon>
        <taxon>Pezizomycotina</taxon>
        <taxon>Leotiomycetes</taxon>
        <taxon>Leotiomycetes incertae sedis</taxon>
        <taxon>Scytalidium</taxon>
    </lineage>
</organism>
<dbReference type="OMA" id="MSGINNT"/>
<feature type="transmembrane region" description="Helical" evidence="7">
    <location>
        <begin position="195"/>
        <end position="214"/>
    </location>
</feature>
<feature type="domain" description="Major facilitator superfamily (MFS) profile" evidence="8">
    <location>
        <begin position="1"/>
        <end position="395"/>
    </location>
</feature>
<evidence type="ECO:0000313" key="9">
    <source>
        <dbReference type="EMBL" id="RFU28026.1"/>
    </source>
</evidence>
<proteinExistence type="predicted"/>
<evidence type="ECO:0000256" key="4">
    <source>
        <dbReference type="ARBA" id="ARBA00022989"/>
    </source>
</evidence>
<evidence type="ECO:0000256" key="7">
    <source>
        <dbReference type="SAM" id="Phobius"/>
    </source>
</evidence>
<evidence type="ECO:0000313" key="10">
    <source>
        <dbReference type="Proteomes" id="UP000258309"/>
    </source>
</evidence>
<keyword evidence="2" id="KW-0813">Transport</keyword>
<keyword evidence="5 7" id="KW-0472">Membrane</keyword>
<name>A0A3E2H3Q4_SCYLI</name>